<dbReference type="GO" id="GO:0070008">
    <property type="term" value="F:serine-type exopeptidase activity"/>
    <property type="evidence" value="ECO:0007669"/>
    <property type="project" value="InterPro"/>
</dbReference>
<feature type="transmembrane region" description="Helical" evidence="11">
    <location>
        <begin position="155"/>
        <end position="175"/>
    </location>
</feature>
<dbReference type="Gene3D" id="3.40.50.1820">
    <property type="entry name" value="alpha/beta hydrolase"/>
    <property type="match status" value="2"/>
</dbReference>
<feature type="transmembrane region" description="Helical" evidence="11">
    <location>
        <begin position="313"/>
        <end position="339"/>
    </location>
</feature>
<dbReference type="EMBL" id="QWIT01000111">
    <property type="protein sequence ID" value="RMZ31032.1"/>
    <property type="molecule type" value="Genomic_DNA"/>
</dbReference>
<comment type="subcellular location">
    <subcellularLocation>
        <location evidence="9">Membrane</location>
        <topology evidence="9">Multi-pass membrane protein</topology>
    </subcellularLocation>
    <subcellularLocation>
        <location evidence="1">Mitochondrion inner membrane</location>
        <topology evidence="1">Multi-pass membrane protein</topology>
    </subcellularLocation>
</comment>
<dbReference type="CDD" id="cd20069">
    <property type="entry name" value="5TM_Oxa1-like"/>
    <property type="match status" value="1"/>
</dbReference>
<dbReference type="PANTHER" id="PTHR12428:SF66">
    <property type="entry name" value="MITOCHONDRIAL INNER MEMBRANE PROTEIN OXA1L"/>
    <property type="match status" value="1"/>
</dbReference>
<keyword evidence="8 11" id="KW-0472">Membrane</keyword>
<dbReference type="InterPro" id="IPR001708">
    <property type="entry name" value="YidC/ALB3/OXA1/COX18"/>
</dbReference>
<evidence type="ECO:0000256" key="3">
    <source>
        <dbReference type="ARBA" id="ARBA00022692"/>
    </source>
</evidence>
<evidence type="ECO:0000256" key="9">
    <source>
        <dbReference type="RuleBase" id="RU003945"/>
    </source>
</evidence>
<feature type="transmembrane region" description="Helical" evidence="11">
    <location>
        <begin position="276"/>
        <end position="292"/>
    </location>
</feature>
<dbReference type="GO" id="GO:0032977">
    <property type="term" value="F:membrane insertase activity"/>
    <property type="evidence" value="ECO:0007669"/>
    <property type="project" value="InterPro"/>
</dbReference>
<dbReference type="Proteomes" id="UP000281677">
    <property type="component" value="Unassembled WGS sequence"/>
</dbReference>
<keyword evidence="4" id="KW-0999">Mitochondrion inner membrane</keyword>
<gene>
    <name evidence="13" type="ORF">D0859_04857</name>
</gene>
<feature type="compositionally biased region" description="Basic and acidic residues" evidence="10">
    <location>
        <begin position="514"/>
        <end position="527"/>
    </location>
</feature>
<name>A0A3M7J0E1_HORWE</name>
<proteinExistence type="inferred from homology"/>
<dbReference type="OrthoDB" id="2148490at2759"/>
<evidence type="ECO:0000256" key="8">
    <source>
        <dbReference type="ARBA" id="ARBA00023136"/>
    </source>
</evidence>
<evidence type="ECO:0000313" key="13">
    <source>
        <dbReference type="EMBL" id="RMZ31032.1"/>
    </source>
</evidence>
<comment type="caution">
    <text evidence="13">The sequence shown here is derived from an EMBL/GenBank/DDBJ whole genome shotgun (WGS) entry which is preliminary data.</text>
</comment>
<dbReference type="Pfam" id="PF02096">
    <property type="entry name" value="60KD_IMP"/>
    <property type="match status" value="1"/>
</dbReference>
<feature type="region of interest" description="Disordered" evidence="10">
    <location>
        <begin position="390"/>
        <end position="479"/>
    </location>
</feature>
<feature type="domain" description="Membrane insertase YidC/Oxa/ALB C-terminal" evidence="12">
    <location>
        <begin position="155"/>
        <end position="352"/>
    </location>
</feature>
<evidence type="ECO:0000256" key="10">
    <source>
        <dbReference type="SAM" id="MobiDB-lite"/>
    </source>
</evidence>
<dbReference type="PANTHER" id="PTHR12428">
    <property type="entry name" value="OXA1"/>
    <property type="match status" value="1"/>
</dbReference>
<dbReference type="GO" id="GO:0006508">
    <property type="term" value="P:proteolysis"/>
    <property type="evidence" value="ECO:0007669"/>
    <property type="project" value="InterPro"/>
</dbReference>
<feature type="region of interest" description="Disordered" evidence="10">
    <location>
        <begin position="28"/>
        <end position="52"/>
    </location>
</feature>
<dbReference type="InterPro" id="IPR029058">
    <property type="entry name" value="AB_hydrolase_fold"/>
</dbReference>
<feature type="region of interest" description="Disordered" evidence="10">
    <location>
        <begin position="503"/>
        <end position="527"/>
    </location>
</feature>
<evidence type="ECO:0000256" key="5">
    <source>
        <dbReference type="ARBA" id="ARBA00022946"/>
    </source>
</evidence>
<feature type="compositionally biased region" description="Polar residues" evidence="10">
    <location>
        <begin position="42"/>
        <end position="51"/>
    </location>
</feature>
<comment type="similarity">
    <text evidence="2 9">Belongs to the OXA1/ALB3/YidC family.</text>
</comment>
<reference evidence="13 14" key="1">
    <citation type="journal article" date="2018" name="BMC Genomics">
        <title>Genomic evidence for intraspecific hybridization in a clonal and extremely halotolerant yeast.</title>
        <authorList>
            <person name="Gostincar C."/>
            <person name="Stajich J.E."/>
            <person name="Zupancic J."/>
            <person name="Zalar P."/>
            <person name="Gunde-Cimerman N."/>
        </authorList>
    </citation>
    <scope>NUCLEOTIDE SEQUENCE [LARGE SCALE GENOMIC DNA]</scope>
    <source>
        <strain evidence="13 14">EXF-120</strain>
    </source>
</reference>
<evidence type="ECO:0000256" key="2">
    <source>
        <dbReference type="ARBA" id="ARBA00009877"/>
    </source>
</evidence>
<evidence type="ECO:0000256" key="6">
    <source>
        <dbReference type="ARBA" id="ARBA00022989"/>
    </source>
</evidence>
<evidence type="ECO:0000256" key="7">
    <source>
        <dbReference type="ARBA" id="ARBA00023128"/>
    </source>
</evidence>
<dbReference type="GO" id="GO:0032979">
    <property type="term" value="P:protein insertion into mitochondrial inner membrane from matrix"/>
    <property type="evidence" value="ECO:0007669"/>
    <property type="project" value="TreeGrafter"/>
</dbReference>
<evidence type="ECO:0000256" key="4">
    <source>
        <dbReference type="ARBA" id="ARBA00022792"/>
    </source>
</evidence>
<evidence type="ECO:0000259" key="12">
    <source>
        <dbReference type="Pfam" id="PF02096"/>
    </source>
</evidence>
<dbReference type="VEuPathDB" id="FungiDB:BTJ68_09412"/>
<sequence length="721" mass="78414">MMPSRGLQFNSRGARLFQQQCRRNLSYASPSSRIRTPAPLARTTSSSSPLQTWHRAATAIPSVASLRYASTTNTPAPAADATSTTPPPSSASASAASDLDSITLDSIDLSTANDISQIPEKIGYLHEIGLNYGWGPTSMLEWLLEHVHIYSGMPWWGSIAATAIALRVITFPFYLRSSDNMARQTALQPVLKPFQNKMTECQKAGDREGMMAALQQMQLVRQRAGLSYMAAFTPMMMQGVIGYCGFKLLRAMSNLPVPGFRDGGFLWLSDLTVPDPWGLMPVIMGAAVHLMVRMGGESGTATPESMPPGMKPFILYAMPGILMLVISFQPGALAVWFAASGAIGLTQGMLLRNEKVRDFFGLAPMYKPAKGEEGGASPLSAILDAYRGETKKQADSGSSRSNSAAVNGGAGGRNAAYMQPKWQAPNINTRASSSSSSGRGRVIDVQPRNPSRGAGSSQAKNGAEMVSAQPAKSEGGVFDKAKNAWNEKYQDWSNIAKRRVEEKREQQAKAAKKRAADDYEKRAKARDIHQTGKIDHFPSSPCYEPHTNATFSQRYFYDDSYYKPGGPVFLYIGGETRGEYRFSNLRTGTIADNAYFAQHAKSPTVNASLNAPHTPWILYGGSLAGAQAAFSLKTYGEDNGILWGGIASSGTTKAVLAYVEWYDPIQKYGPQDCGGSINAIIDKIDLQELNWNPEYNSEDFWYFCSNVTNLDAPENITPIDN</sequence>
<keyword evidence="6 11" id="KW-1133">Transmembrane helix</keyword>
<dbReference type="VEuPathDB" id="FungiDB:BTJ68_03195"/>
<keyword evidence="3 9" id="KW-0812">Transmembrane</keyword>
<protein>
    <recommendedName>
        <fullName evidence="12">Membrane insertase YidC/Oxa/ALB C-terminal domain-containing protein</fullName>
    </recommendedName>
</protein>
<evidence type="ECO:0000256" key="1">
    <source>
        <dbReference type="ARBA" id="ARBA00004448"/>
    </source>
</evidence>
<dbReference type="InterPro" id="IPR028055">
    <property type="entry name" value="YidC/Oxa/ALB_C"/>
</dbReference>
<feature type="region of interest" description="Disordered" evidence="10">
    <location>
        <begin position="74"/>
        <end position="97"/>
    </location>
</feature>
<evidence type="ECO:0000256" key="11">
    <source>
        <dbReference type="SAM" id="Phobius"/>
    </source>
</evidence>
<keyword evidence="7" id="KW-0496">Mitochondrion</keyword>
<feature type="compositionally biased region" description="Low complexity" evidence="10">
    <location>
        <begin position="396"/>
        <end position="407"/>
    </location>
</feature>
<feature type="transmembrane region" description="Helical" evidence="11">
    <location>
        <begin position="226"/>
        <end position="249"/>
    </location>
</feature>
<evidence type="ECO:0000313" key="14">
    <source>
        <dbReference type="Proteomes" id="UP000281677"/>
    </source>
</evidence>
<accession>A0A3M7J0E1</accession>
<dbReference type="Pfam" id="PF05577">
    <property type="entry name" value="Peptidase_S28"/>
    <property type="match status" value="1"/>
</dbReference>
<organism evidence="13 14">
    <name type="scientific">Hortaea werneckii</name>
    <name type="common">Black yeast</name>
    <name type="synonym">Cladosporium werneckii</name>
    <dbReference type="NCBI Taxonomy" id="91943"/>
    <lineage>
        <taxon>Eukaryota</taxon>
        <taxon>Fungi</taxon>
        <taxon>Dikarya</taxon>
        <taxon>Ascomycota</taxon>
        <taxon>Pezizomycotina</taxon>
        <taxon>Dothideomycetes</taxon>
        <taxon>Dothideomycetidae</taxon>
        <taxon>Mycosphaerellales</taxon>
        <taxon>Teratosphaeriaceae</taxon>
        <taxon>Hortaea</taxon>
    </lineage>
</organism>
<keyword evidence="5" id="KW-0809">Transit peptide</keyword>
<dbReference type="InterPro" id="IPR008758">
    <property type="entry name" value="Peptidase_S28"/>
</dbReference>
<dbReference type="GO" id="GO:0005743">
    <property type="term" value="C:mitochondrial inner membrane"/>
    <property type="evidence" value="ECO:0007669"/>
    <property type="project" value="UniProtKB-SubCell"/>
</dbReference>
<dbReference type="AlphaFoldDB" id="A0A3M7J0E1"/>